<feature type="compositionally biased region" description="Acidic residues" evidence="1">
    <location>
        <begin position="121"/>
        <end position="140"/>
    </location>
</feature>
<feature type="region of interest" description="Disordered" evidence="1">
    <location>
        <begin position="1"/>
        <end position="31"/>
    </location>
</feature>
<feature type="compositionally biased region" description="Polar residues" evidence="1">
    <location>
        <begin position="160"/>
        <end position="184"/>
    </location>
</feature>
<sequence length="242" mass="26352">MGGCVSSTQSPAAKSHDAPKPETLTQPEAVPKAALESVLVPEDTEDATNDALDIDEENNELALEDVSDVPDLIDPLVVEYKGENEEGEEGNEHTNLEVVESGEAAMDDEKAMLDSTIGDAEGPEEDLGPEDDVPELPETNEEPRMLTIAERKALLLGKQSGDTDFSSFTGSSNQEKSDSSNDSSFDAHGGRSTLEDVRKDREARINDLNTTVQSRKLNTKKTAKHMEDLIWISQNTVNIKHF</sequence>
<evidence type="ECO:0000313" key="3">
    <source>
        <dbReference type="Proteomes" id="UP000241890"/>
    </source>
</evidence>
<evidence type="ECO:0000313" key="2">
    <source>
        <dbReference type="EMBL" id="GBG28529.1"/>
    </source>
</evidence>
<organism evidence="2 3">
    <name type="scientific">Hondaea fermentalgiana</name>
    <dbReference type="NCBI Taxonomy" id="2315210"/>
    <lineage>
        <taxon>Eukaryota</taxon>
        <taxon>Sar</taxon>
        <taxon>Stramenopiles</taxon>
        <taxon>Bigyra</taxon>
        <taxon>Labyrinthulomycetes</taxon>
        <taxon>Thraustochytrida</taxon>
        <taxon>Thraustochytriidae</taxon>
        <taxon>Hondaea</taxon>
    </lineage>
</organism>
<evidence type="ECO:0000256" key="1">
    <source>
        <dbReference type="SAM" id="MobiDB-lite"/>
    </source>
</evidence>
<gene>
    <name evidence="2" type="ORF">FCC1311_047522</name>
</gene>
<feature type="compositionally biased region" description="Polar residues" evidence="1">
    <location>
        <begin position="1"/>
        <end position="12"/>
    </location>
</feature>
<reference evidence="2 3" key="1">
    <citation type="submission" date="2017-12" db="EMBL/GenBank/DDBJ databases">
        <title>Sequencing, de novo assembly and annotation of complete genome of a new Thraustochytrid species, strain FCC1311.</title>
        <authorList>
            <person name="Sedici K."/>
            <person name="Godart F."/>
            <person name="Aiese Cigliano R."/>
            <person name="Sanseverino W."/>
            <person name="Barakat M."/>
            <person name="Ortet P."/>
            <person name="Marechal E."/>
            <person name="Cagnac O."/>
            <person name="Amato A."/>
        </authorList>
    </citation>
    <scope>NUCLEOTIDE SEQUENCE [LARGE SCALE GENOMIC DNA]</scope>
</reference>
<name>A0A2R5GDW9_9STRA</name>
<dbReference type="Proteomes" id="UP000241890">
    <property type="component" value="Unassembled WGS sequence"/>
</dbReference>
<comment type="caution">
    <text evidence="2">The sequence shown here is derived from an EMBL/GenBank/DDBJ whole genome shotgun (WGS) entry which is preliminary data.</text>
</comment>
<dbReference type="InParanoid" id="A0A2R5GDW9"/>
<keyword evidence="3" id="KW-1185">Reference proteome</keyword>
<dbReference type="EMBL" id="BEYU01000042">
    <property type="protein sequence ID" value="GBG28529.1"/>
    <property type="molecule type" value="Genomic_DNA"/>
</dbReference>
<accession>A0A2R5GDW9</accession>
<dbReference type="AlphaFoldDB" id="A0A2R5GDW9"/>
<feature type="region of interest" description="Disordered" evidence="1">
    <location>
        <begin position="116"/>
        <end position="145"/>
    </location>
</feature>
<feature type="region of interest" description="Disordered" evidence="1">
    <location>
        <begin position="159"/>
        <end position="200"/>
    </location>
</feature>
<protein>
    <submittedName>
        <fullName evidence="2">Uncharacterized protein</fullName>
    </submittedName>
</protein>
<proteinExistence type="predicted"/>